<keyword evidence="2" id="KW-0472">Membrane</keyword>
<sequence>MSFLPKQNRFLPLTRLRFITGVLFEYGAKSLIDRLEIKYLVPIRCRVHCALRHKRPGTCKQHQRTHKELSASYWRTILETLGPTFIKLGQILSLRADIVGEEMAEEFSKLQSSVPPFPYTDVRKIMKTEFGKYPEQIFASFEKKPIAAASLAQVHKARTKAGDTIAVKIQRPGIQILIEQDIQILFFFAGLVEKYIPDSRPLRPKEIVKEFAQWTQRELDFRTEGHSADRFAFMFAEDKFIHVPKIFWDYTTSRVLSMDYIDGLHADDVDGMKRQHIDPKQVALHGVRALLRQFFVEGFFHADPHPGNFFALKQDVLCLHDFGMVGQLSTKQREELLACFVAFVDQDIEGYQTHFLHLAILDEHSDIEGYKKDITFLLNEFFYSPNQPSIAWAFFRLINSGSKRAIRFPTDLVLFAKALITTEAMGLRLYPEFKFNEHFKPFVEEAFREYFNPKRVVKSMKSDLLDYADMLRMFPQKLQEAVNKINVDEIRVKVNAEELFNLKEEFDRQNDVRILGLVLTALLIVTGILFYLEGTRTIFGFKLSTLGLFLLAWLFLTFLKKMREHPKKD</sequence>
<feature type="transmembrane region" description="Helical" evidence="2">
    <location>
        <begin position="512"/>
        <end position="532"/>
    </location>
</feature>
<feature type="transmembrane region" description="Helical" evidence="2">
    <location>
        <begin position="538"/>
        <end position="559"/>
    </location>
</feature>
<dbReference type="InterPro" id="IPR004147">
    <property type="entry name" value="ABC1_dom"/>
</dbReference>
<keyword evidence="2" id="KW-1133">Transmembrane helix</keyword>
<organism evidence="4 5">
    <name type="scientific">Candidatus Uhrbacteria bacterium GW2011_GWA2_52_8d</name>
    <dbReference type="NCBI Taxonomy" id="1618979"/>
    <lineage>
        <taxon>Bacteria</taxon>
        <taxon>Candidatus Uhriibacteriota</taxon>
    </lineage>
</organism>
<gene>
    <name evidence="4" type="ORF">UY76_C0008G0008</name>
</gene>
<name>A0A0G1XQK4_9BACT</name>
<protein>
    <recommendedName>
        <fullName evidence="3">ABC1 atypical kinase-like domain-containing protein</fullName>
    </recommendedName>
</protein>
<feature type="domain" description="ABC1 atypical kinase-like" evidence="3">
    <location>
        <begin position="109"/>
        <end position="351"/>
    </location>
</feature>
<proteinExistence type="inferred from homology"/>
<keyword evidence="2" id="KW-0812">Transmembrane</keyword>
<dbReference type="PANTHER" id="PTHR10566:SF113">
    <property type="entry name" value="PROTEIN ACTIVITY OF BC1 COMPLEX KINASE 7, CHLOROPLASTIC"/>
    <property type="match status" value="1"/>
</dbReference>
<dbReference type="EMBL" id="LCRH01000008">
    <property type="protein sequence ID" value="KKW33135.1"/>
    <property type="molecule type" value="Genomic_DNA"/>
</dbReference>
<evidence type="ECO:0000256" key="1">
    <source>
        <dbReference type="ARBA" id="ARBA00009670"/>
    </source>
</evidence>
<dbReference type="Proteomes" id="UP000034054">
    <property type="component" value="Unassembled WGS sequence"/>
</dbReference>
<evidence type="ECO:0000313" key="4">
    <source>
        <dbReference type="EMBL" id="KKW33135.1"/>
    </source>
</evidence>
<reference evidence="4 5" key="1">
    <citation type="journal article" date="2015" name="Nature">
        <title>rRNA introns, odd ribosomes, and small enigmatic genomes across a large radiation of phyla.</title>
        <authorList>
            <person name="Brown C.T."/>
            <person name="Hug L.A."/>
            <person name="Thomas B.C."/>
            <person name="Sharon I."/>
            <person name="Castelle C.J."/>
            <person name="Singh A."/>
            <person name="Wilkins M.J."/>
            <person name="Williams K.H."/>
            <person name="Banfield J.F."/>
        </authorList>
    </citation>
    <scope>NUCLEOTIDE SEQUENCE [LARGE SCALE GENOMIC DNA]</scope>
</reference>
<dbReference type="SUPFAM" id="SSF56112">
    <property type="entry name" value="Protein kinase-like (PK-like)"/>
    <property type="match status" value="1"/>
</dbReference>
<comment type="caution">
    <text evidence="4">The sequence shown here is derived from an EMBL/GenBank/DDBJ whole genome shotgun (WGS) entry which is preliminary data.</text>
</comment>
<evidence type="ECO:0000313" key="5">
    <source>
        <dbReference type="Proteomes" id="UP000034054"/>
    </source>
</evidence>
<dbReference type="Pfam" id="PF03109">
    <property type="entry name" value="ABC1"/>
    <property type="match status" value="1"/>
</dbReference>
<accession>A0A0G1XQK4</accession>
<dbReference type="CDD" id="cd05121">
    <property type="entry name" value="ABC1_ADCK3-like"/>
    <property type="match status" value="1"/>
</dbReference>
<dbReference type="InterPro" id="IPR011009">
    <property type="entry name" value="Kinase-like_dom_sf"/>
</dbReference>
<evidence type="ECO:0000256" key="2">
    <source>
        <dbReference type="SAM" id="Phobius"/>
    </source>
</evidence>
<comment type="similarity">
    <text evidence="1">Belongs to the protein kinase superfamily. ADCK protein kinase family.</text>
</comment>
<evidence type="ECO:0000259" key="3">
    <source>
        <dbReference type="Pfam" id="PF03109"/>
    </source>
</evidence>
<dbReference type="InterPro" id="IPR050154">
    <property type="entry name" value="UbiB_kinase"/>
</dbReference>
<dbReference type="PANTHER" id="PTHR10566">
    <property type="entry name" value="CHAPERONE-ACTIVITY OF BC1 COMPLEX CABC1 -RELATED"/>
    <property type="match status" value="1"/>
</dbReference>
<dbReference type="AlphaFoldDB" id="A0A0G1XQK4"/>